<dbReference type="eggNOG" id="COG3769">
    <property type="taxonomic scope" value="Bacteria"/>
</dbReference>
<reference evidence="4 5" key="1">
    <citation type="submission" date="2013-12" db="EMBL/GenBank/DDBJ databases">
        <authorList>
            <consortium name="DOE Joint Genome Institute"/>
            <person name="Kappler U."/>
            <person name="Huntemann M."/>
            <person name="Han J."/>
            <person name="Chen A."/>
            <person name="Kyrpides N."/>
            <person name="Mavromatis K."/>
            <person name="Markowitz V."/>
            <person name="Palaniappan K."/>
            <person name="Ivanova N."/>
            <person name="Schaumberg A."/>
            <person name="Pati A."/>
            <person name="Liolios K."/>
            <person name="Nordberg H.P."/>
            <person name="Cantor M.N."/>
            <person name="Hua S.X."/>
            <person name="Woyke T."/>
        </authorList>
    </citation>
    <scope>NUCLEOTIDE SEQUENCE [LARGE SCALE GENOMIC DNA]</scope>
    <source>
        <strain evidence="5">AL2</strain>
    </source>
</reference>
<keyword evidence="5" id="KW-1185">Reference proteome</keyword>
<dbReference type="GO" id="GO:0000287">
    <property type="term" value="F:magnesium ion binding"/>
    <property type="evidence" value="ECO:0007669"/>
    <property type="project" value="TreeGrafter"/>
</dbReference>
<dbReference type="InterPro" id="IPR023214">
    <property type="entry name" value="HAD_sf"/>
</dbReference>
<dbReference type="AlphaFoldDB" id="W0DYI1"/>
<dbReference type="EMBL" id="CP007030">
    <property type="protein sequence ID" value="AHF02049.1"/>
    <property type="molecule type" value="Genomic_DNA"/>
</dbReference>
<evidence type="ECO:0000256" key="1">
    <source>
        <dbReference type="ARBA" id="ARBA00022723"/>
    </source>
</evidence>
<dbReference type="PROSITE" id="PS01228">
    <property type="entry name" value="COF_1"/>
    <property type="match status" value="1"/>
</dbReference>
<dbReference type="InParanoid" id="W0DYI1"/>
<dbReference type="GO" id="GO:0050531">
    <property type="term" value="F:mannosyl-3-phosphoglycerate phosphatase activity"/>
    <property type="evidence" value="ECO:0007669"/>
    <property type="project" value="InterPro"/>
</dbReference>
<keyword evidence="2" id="KW-0378">Hydrolase</keyword>
<dbReference type="InterPro" id="IPR036412">
    <property type="entry name" value="HAD-like_sf"/>
</dbReference>
<sequence length="264" mass="28783">MTDWLITTDLDGTLLNHHSYDATGIPEIIEQLQHHAIPVILNSSKTLAELTAWRHQLNLLSPVIAENGGVMANHHTECLGVALTDFLPSLHAWREQLSEPSFVGFSDWSLDEVVAATGLSSAEAALAKARLVSEPIKWLGTEALLVQFETYLAQLGLQCVAGGRFFHVMGRHSKATALAALRSDVSSWLPDYQFKPDYQILALGDGDNDRAMLMAADVAVIMPKPDGSYLKLATRPGQQVIYSALPAPAGWIQCVEQLIFQEAG</sequence>
<evidence type="ECO:0000313" key="5">
    <source>
        <dbReference type="Proteomes" id="UP000005380"/>
    </source>
</evidence>
<keyword evidence="1" id="KW-0479">Metal-binding</keyword>
<name>W0DYI1_9GAMM</name>
<evidence type="ECO:0000313" key="4">
    <source>
        <dbReference type="EMBL" id="AHF02049.1"/>
    </source>
</evidence>
<dbReference type="HOGENOM" id="CLU_063016_0_0_6"/>
<dbReference type="KEGG" id="tao:THIAE_10025"/>
<dbReference type="SFLD" id="SFLDG01142">
    <property type="entry name" value="C2.B.2:_Mannosyl-3-phosphoglyc"/>
    <property type="match status" value="1"/>
</dbReference>
<dbReference type="FunCoup" id="W0DYI1">
    <property type="interactions" value="9"/>
</dbReference>
<dbReference type="RefSeq" id="WP_006460148.1">
    <property type="nucleotide sequence ID" value="NZ_CP007030.1"/>
</dbReference>
<evidence type="ECO:0000256" key="3">
    <source>
        <dbReference type="ARBA" id="ARBA00022842"/>
    </source>
</evidence>
<protein>
    <submittedName>
        <fullName evidence="4">Mannosyl-3-phosphoglycerate phosphatase</fullName>
    </submittedName>
</protein>
<dbReference type="Proteomes" id="UP000005380">
    <property type="component" value="Chromosome"/>
</dbReference>
<dbReference type="STRING" id="717772.THIAE_10025"/>
<dbReference type="SFLD" id="SFLDG01140">
    <property type="entry name" value="C2.B:_Phosphomannomutase_and_P"/>
    <property type="match status" value="1"/>
</dbReference>
<gene>
    <name evidence="4" type="ORF">THIAE_10025</name>
</gene>
<dbReference type="InterPro" id="IPR006381">
    <property type="entry name" value="HAD-SF-IIB-MPGP"/>
</dbReference>
<dbReference type="PANTHER" id="PTHR10000:SF8">
    <property type="entry name" value="HAD SUPERFAMILY HYDROLASE-LIKE, TYPE 3"/>
    <property type="match status" value="1"/>
</dbReference>
<accession>W0DYI1</accession>
<dbReference type="GO" id="GO:0005829">
    <property type="term" value="C:cytosol"/>
    <property type="evidence" value="ECO:0007669"/>
    <property type="project" value="TreeGrafter"/>
</dbReference>
<dbReference type="PANTHER" id="PTHR10000">
    <property type="entry name" value="PHOSPHOSERINE PHOSPHATASE"/>
    <property type="match status" value="1"/>
</dbReference>
<dbReference type="Pfam" id="PF08282">
    <property type="entry name" value="Hydrolase_3"/>
    <property type="match status" value="1"/>
</dbReference>
<dbReference type="InterPro" id="IPR006379">
    <property type="entry name" value="HAD-SF_hydro_IIB"/>
</dbReference>
<dbReference type="OrthoDB" id="455474at2"/>
<dbReference type="Gene3D" id="3.30.980.20">
    <property type="entry name" value="Putative mannosyl-3-phosphoglycerate phosphatase, domain 2"/>
    <property type="match status" value="1"/>
</dbReference>
<dbReference type="SFLD" id="SFLDS00003">
    <property type="entry name" value="Haloacid_Dehalogenase"/>
    <property type="match status" value="1"/>
</dbReference>
<dbReference type="Gene3D" id="3.40.50.1000">
    <property type="entry name" value="HAD superfamily/HAD-like"/>
    <property type="match status" value="1"/>
</dbReference>
<dbReference type="SUPFAM" id="SSF56784">
    <property type="entry name" value="HAD-like"/>
    <property type="match status" value="1"/>
</dbReference>
<evidence type="ECO:0000256" key="2">
    <source>
        <dbReference type="ARBA" id="ARBA00022801"/>
    </source>
</evidence>
<keyword evidence="3" id="KW-0460">Magnesium</keyword>
<dbReference type="NCBIfam" id="TIGR01484">
    <property type="entry name" value="HAD-SF-IIB"/>
    <property type="match status" value="1"/>
</dbReference>
<organism evidence="4 5">
    <name type="scientific">Thiomicrospira aerophila AL3</name>
    <dbReference type="NCBI Taxonomy" id="717772"/>
    <lineage>
        <taxon>Bacteria</taxon>
        <taxon>Pseudomonadati</taxon>
        <taxon>Pseudomonadota</taxon>
        <taxon>Gammaproteobacteria</taxon>
        <taxon>Thiotrichales</taxon>
        <taxon>Piscirickettsiaceae</taxon>
        <taxon>Thiomicrospira</taxon>
    </lineage>
</organism>
<dbReference type="NCBIfam" id="TIGR01486">
    <property type="entry name" value="HAD-SF-IIB-MPGP"/>
    <property type="match status" value="1"/>
</dbReference>
<proteinExistence type="predicted"/>
<dbReference type="GO" id="GO:0051479">
    <property type="term" value="P:mannosylglycerate biosynthetic process"/>
    <property type="evidence" value="ECO:0007669"/>
    <property type="project" value="InterPro"/>
</dbReference>